<evidence type="ECO:0000313" key="2">
    <source>
        <dbReference type="EMBL" id="MED6149133.1"/>
    </source>
</evidence>
<keyword evidence="3" id="KW-1185">Reference proteome</keyword>
<name>A0ABU6TMQ3_9FABA</name>
<sequence length="150" mass="16598">MRSSNINRLTRTTHVFGARDFQKPSQQLRSFTHHRPPATTTVGFRHCLRPPTTNTTLLASLTLTFIDHQPPPPSAVNLPHHLVAASRPDLLIPSPSPSQQPSLRSPSSSSQQSQPVSSQLSQPSSTLHFRFPSISAFHVVFWVSKLLPIV</sequence>
<dbReference type="EMBL" id="JASCZI010091135">
    <property type="protein sequence ID" value="MED6149133.1"/>
    <property type="molecule type" value="Genomic_DNA"/>
</dbReference>
<proteinExistence type="predicted"/>
<protein>
    <submittedName>
        <fullName evidence="2">Uncharacterized protein</fullName>
    </submittedName>
</protein>
<evidence type="ECO:0000313" key="3">
    <source>
        <dbReference type="Proteomes" id="UP001341840"/>
    </source>
</evidence>
<accession>A0ABU6TMQ3</accession>
<gene>
    <name evidence="2" type="ORF">PIB30_059582</name>
</gene>
<dbReference type="Proteomes" id="UP001341840">
    <property type="component" value="Unassembled WGS sequence"/>
</dbReference>
<reference evidence="2 3" key="1">
    <citation type="journal article" date="2023" name="Plants (Basel)">
        <title>Bridging the Gap: Combining Genomics and Transcriptomics Approaches to Understand Stylosanthes scabra, an Orphan Legume from the Brazilian Caatinga.</title>
        <authorList>
            <person name="Ferreira-Neto J.R.C."/>
            <person name="da Silva M.D."/>
            <person name="Binneck E."/>
            <person name="de Melo N.F."/>
            <person name="da Silva R.H."/>
            <person name="de Melo A.L.T.M."/>
            <person name="Pandolfi V."/>
            <person name="Bustamante F.O."/>
            <person name="Brasileiro-Vidal A.C."/>
            <person name="Benko-Iseppon A.M."/>
        </authorList>
    </citation>
    <scope>NUCLEOTIDE SEQUENCE [LARGE SCALE GENOMIC DNA]</scope>
    <source>
        <tissue evidence="2">Leaves</tissue>
    </source>
</reference>
<feature type="compositionally biased region" description="Low complexity" evidence="1">
    <location>
        <begin position="97"/>
        <end position="122"/>
    </location>
</feature>
<comment type="caution">
    <text evidence="2">The sequence shown here is derived from an EMBL/GenBank/DDBJ whole genome shotgun (WGS) entry which is preliminary data.</text>
</comment>
<feature type="region of interest" description="Disordered" evidence="1">
    <location>
        <begin position="87"/>
        <end position="122"/>
    </location>
</feature>
<evidence type="ECO:0000256" key="1">
    <source>
        <dbReference type="SAM" id="MobiDB-lite"/>
    </source>
</evidence>
<organism evidence="2 3">
    <name type="scientific">Stylosanthes scabra</name>
    <dbReference type="NCBI Taxonomy" id="79078"/>
    <lineage>
        <taxon>Eukaryota</taxon>
        <taxon>Viridiplantae</taxon>
        <taxon>Streptophyta</taxon>
        <taxon>Embryophyta</taxon>
        <taxon>Tracheophyta</taxon>
        <taxon>Spermatophyta</taxon>
        <taxon>Magnoliopsida</taxon>
        <taxon>eudicotyledons</taxon>
        <taxon>Gunneridae</taxon>
        <taxon>Pentapetalae</taxon>
        <taxon>rosids</taxon>
        <taxon>fabids</taxon>
        <taxon>Fabales</taxon>
        <taxon>Fabaceae</taxon>
        <taxon>Papilionoideae</taxon>
        <taxon>50 kb inversion clade</taxon>
        <taxon>dalbergioids sensu lato</taxon>
        <taxon>Dalbergieae</taxon>
        <taxon>Pterocarpus clade</taxon>
        <taxon>Stylosanthes</taxon>
    </lineage>
</organism>